<reference evidence="2 3" key="1">
    <citation type="journal article" date="2018" name="Nat. Ecol. Evol.">
        <title>Pezizomycetes genomes reveal the molecular basis of ectomycorrhizal truffle lifestyle.</title>
        <authorList>
            <person name="Murat C."/>
            <person name="Payen T."/>
            <person name="Noel B."/>
            <person name="Kuo A."/>
            <person name="Morin E."/>
            <person name="Chen J."/>
            <person name="Kohler A."/>
            <person name="Krizsan K."/>
            <person name="Balestrini R."/>
            <person name="Da Silva C."/>
            <person name="Montanini B."/>
            <person name="Hainaut M."/>
            <person name="Levati E."/>
            <person name="Barry K.W."/>
            <person name="Belfiori B."/>
            <person name="Cichocki N."/>
            <person name="Clum A."/>
            <person name="Dockter R.B."/>
            <person name="Fauchery L."/>
            <person name="Guy J."/>
            <person name="Iotti M."/>
            <person name="Le Tacon F."/>
            <person name="Lindquist E.A."/>
            <person name="Lipzen A."/>
            <person name="Malagnac F."/>
            <person name="Mello A."/>
            <person name="Molinier V."/>
            <person name="Miyauchi S."/>
            <person name="Poulain J."/>
            <person name="Riccioni C."/>
            <person name="Rubini A."/>
            <person name="Sitrit Y."/>
            <person name="Splivallo R."/>
            <person name="Traeger S."/>
            <person name="Wang M."/>
            <person name="Zifcakova L."/>
            <person name="Wipf D."/>
            <person name="Zambonelli A."/>
            <person name="Paolocci F."/>
            <person name="Nowrousian M."/>
            <person name="Ottonello S."/>
            <person name="Baldrian P."/>
            <person name="Spatafora J.W."/>
            <person name="Henrissat B."/>
            <person name="Nagy L.G."/>
            <person name="Aury J.M."/>
            <person name="Wincker P."/>
            <person name="Grigoriev I.V."/>
            <person name="Bonfante P."/>
            <person name="Martin F.M."/>
        </authorList>
    </citation>
    <scope>NUCLEOTIDE SEQUENCE [LARGE SCALE GENOMIC DNA]</scope>
    <source>
        <strain evidence="2 3">RN42</strain>
    </source>
</reference>
<dbReference type="Proteomes" id="UP000275078">
    <property type="component" value="Unassembled WGS sequence"/>
</dbReference>
<proteinExistence type="predicted"/>
<name>A0A3N4I049_ASCIM</name>
<dbReference type="EMBL" id="ML119699">
    <property type="protein sequence ID" value="RPA79483.1"/>
    <property type="molecule type" value="Genomic_DNA"/>
</dbReference>
<gene>
    <name evidence="2" type="ORF">BJ508DRAFT_141641</name>
</gene>
<keyword evidence="3" id="KW-1185">Reference proteome</keyword>
<dbReference type="AlphaFoldDB" id="A0A3N4I049"/>
<feature type="region of interest" description="Disordered" evidence="1">
    <location>
        <begin position="40"/>
        <end position="101"/>
    </location>
</feature>
<feature type="region of interest" description="Disordered" evidence="1">
    <location>
        <begin position="1"/>
        <end position="24"/>
    </location>
</feature>
<organism evidence="2 3">
    <name type="scientific">Ascobolus immersus RN42</name>
    <dbReference type="NCBI Taxonomy" id="1160509"/>
    <lineage>
        <taxon>Eukaryota</taxon>
        <taxon>Fungi</taxon>
        <taxon>Dikarya</taxon>
        <taxon>Ascomycota</taxon>
        <taxon>Pezizomycotina</taxon>
        <taxon>Pezizomycetes</taxon>
        <taxon>Pezizales</taxon>
        <taxon>Ascobolaceae</taxon>
        <taxon>Ascobolus</taxon>
    </lineage>
</organism>
<evidence type="ECO:0000313" key="2">
    <source>
        <dbReference type="EMBL" id="RPA79483.1"/>
    </source>
</evidence>
<evidence type="ECO:0000313" key="3">
    <source>
        <dbReference type="Proteomes" id="UP000275078"/>
    </source>
</evidence>
<sequence>MAAPVSIPARTFTRSDNFPDATPPASSFAAGTSYFGMIPPTTRHFSHTPDPMIPTHTTKPDPIAADGFFLQDTTSPSSSDHHSSSDLDLESSSDSEATDEEDWCAMGSDALRAKTIASPGSFASWRSGGANSFAVGSPNMLGGGRSFRNGGFSGSPNVAGSFVGGRSFVGSPNVATSYGTSPAPWDASWEGPRAARGGYGMSVPAKSGIAIGAKKGYGRPGPSALSGISKLASSNAIETNEEERARKEREAIEALVSLRSV</sequence>
<feature type="compositionally biased region" description="Acidic residues" evidence="1">
    <location>
        <begin position="87"/>
        <end position="101"/>
    </location>
</feature>
<protein>
    <submittedName>
        <fullName evidence="2">Uncharacterized protein</fullName>
    </submittedName>
</protein>
<accession>A0A3N4I049</accession>
<evidence type="ECO:0000256" key="1">
    <source>
        <dbReference type="SAM" id="MobiDB-lite"/>
    </source>
</evidence>